<organism evidence="1 2">
    <name type="scientific">Gemmata massiliana</name>
    <dbReference type="NCBI Taxonomy" id="1210884"/>
    <lineage>
        <taxon>Bacteria</taxon>
        <taxon>Pseudomonadati</taxon>
        <taxon>Planctomycetota</taxon>
        <taxon>Planctomycetia</taxon>
        <taxon>Gemmatales</taxon>
        <taxon>Gemmataceae</taxon>
        <taxon>Gemmata</taxon>
    </lineage>
</organism>
<proteinExistence type="predicted"/>
<evidence type="ECO:0000313" key="1">
    <source>
        <dbReference type="EMBL" id="VTR92127.1"/>
    </source>
</evidence>
<dbReference type="Proteomes" id="UP000464178">
    <property type="component" value="Chromosome"/>
</dbReference>
<dbReference type="AlphaFoldDB" id="A0A6P2CU97"/>
<accession>A0A6P2CU97</accession>
<protein>
    <submittedName>
        <fullName evidence="1">Uncharacterized protein</fullName>
    </submittedName>
</protein>
<sequence length="279" mass="33032">MSIFELLLKRWSKALDDESRLQKLIGWLIKKGIEDQWWEAMEIQPNCHQLRRHFGDWLIEKGDKRGRGYKALGVQQRSGWKLYQKPPKKGTSEYQTWAFNNPNNNRYWNDRFSLPLRWFLKMPLHDGENPKWINGWSHRSLHDRVALAFNELPTEEQEELLSHEQSVFKLSVPNTKAQNSDSITLPKVIQILSSKENSPFPQSVVRRWRLSADRKQVELLVTEVPERPFEEWCKEHKIKFTKETLSSLGSVKSASLSEDWEGRKRTKPLTLLNRSREEI</sequence>
<name>A0A6P2CU97_9BACT</name>
<dbReference type="EMBL" id="LR593886">
    <property type="protein sequence ID" value="VTR92127.1"/>
    <property type="molecule type" value="Genomic_DNA"/>
</dbReference>
<keyword evidence="2" id="KW-1185">Reference proteome</keyword>
<reference evidence="1 2" key="1">
    <citation type="submission" date="2019-05" db="EMBL/GenBank/DDBJ databases">
        <authorList>
            <consortium name="Science for Life Laboratories"/>
        </authorList>
    </citation>
    <scope>NUCLEOTIDE SEQUENCE [LARGE SCALE GENOMIC DNA]</scope>
    <source>
        <strain evidence="1">Soil9</strain>
    </source>
</reference>
<dbReference type="KEGG" id="gms:SOIL9_55870"/>
<gene>
    <name evidence="1" type="ORF">SOIL9_55870</name>
</gene>
<evidence type="ECO:0000313" key="2">
    <source>
        <dbReference type="Proteomes" id="UP000464178"/>
    </source>
</evidence>